<dbReference type="SUPFAM" id="SSF75217">
    <property type="entry name" value="alpha/beta knot"/>
    <property type="match status" value="1"/>
</dbReference>
<keyword evidence="4 6" id="KW-0949">S-adenosyl-L-methionine</keyword>
<protein>
    <recommendedName>
        <fullName evidence="6">Ribosomal RNA large subunit methyltransferase H</fullName>
        <ecNumber evidence="6">2.1.1.177</ecNumber>
    </recommendedName>
    <alternativeName>
        <fullName evidence="6">23S rRNA (pseudouridine1915-N3)-methyltransferase</fullName>
    </alternativeName>
    <alternativeName>
        <fullName evidence="6">23S rRNA m3Psi1915 methyltransferase</fullName>
    </alternativeName>
    <alternativeName>
        <fullName evidence="6">rRNA (pseudouridine-N3-)-methyltransferase RlmH</fullName>
    </alternativeName>
</protein>
<comment type="function">
    <text evidence="6">Specifically methylates the pseudouridine at position 1915 (m3Psi1915) in 23S rRNA.</text>
</comment>
<dbReference type="GO" id="GO:0005737">
    <property type="term" value="C:cytoplasm"/>
    <property type="evidence" value="ECO:0007669"/>
    <property type="project" value="UniProtKB-SubCell"/>
</dbReference>
<comment type="subunit">
    <text evidence="6">Homodimer.</text>
</comment>
<comment type="catalytic activity">
    <reaction evidence="6">
        <text>pseudouridine(1915) in 23S rRNA + S-adenosyl-L-methionine = N(3)-methylpseudouridine(1915) in 23S rRNA + S-adenosyl-L-homocysteine + H(+)</text>
        <dbReference type="Rhea" id="RHEA:42752"/>
        <dbReference type="Rhea" id="RHEA-COMP:10221"/>
        <dbReference type="Rhea" id="RHEA-COMP:10222"/>
        <dbReference type="ChEBI" id="CHEBI:15378"/>
        <dbReference type="ChEBI" id="CHEBI:57856"/>
        <dbReference type="ChEBI" id="CHEBI:59789"/>
        <dbReference type="ChEBI" id="CHEBI:65314"/>
        <dbReference type="ChEBI" id="CHEBI:74486"/>
        <dbReference type="EC" id="2.1.1.177"/>
    </reaction>
</comment>
<keyword evidence="3 6" id="KW-0808">Transferase</keyword>
<organism evidence="7">
    <name type="scientific">Christensenella massiliensis</name>
    <dbReference type="NCBI Taxonomy" id="1805714"/>
    <lineage>
        <taxon>Bacteria</taxon>
        <taxon>Bacillati</taxon>
        <taxon>Bacillota</taxon>
        <taxon>Clostridia</taxon>
        <taxon>Christensenellales</taxon>
        <taxon>Christensenellaceae</taxon>
        <taxon>Christensenella</taxon>
    </lineage>
</organism>
<comment type="similarity">
    <text evidence="5 6">Belongs to the RNA methyltransferase RlmH family.</text>
</comment>
<proteinExistence type="inferred from homology"/>
<comment type="caution">
    <text evidence="6">Lacks conserved residue(s) required for the propagation of feature annotation.</text>
</comment>
<evidence type="ECO:0000256" key="2">
    <source>
        <dbReference type="ARBA" id="ARBA00022603"/>
    </source>
</evidence>
<evidence type="ECO:0000256" key="1">
    <source>
        <dbReference type="ARBA" id="ARBA00022552"/>
    </source>
</evidence>
<keyword evidence="1 6" id="KW-0698">rRNA processing</keyword>
<dbReference type="InterPro" id="IPR029028">
    <property type="entry name" value="Alpha/beta_knot_MTases"/>
</dbReference>
<dbReference type="Gene3D" id="3.40.1280.10">
    <property type="match status" value="1"/>
</dbReference>
<dbReference type="EMBL" id="CP117826">
    <property type="protein sequence ID" value="XCC62097.1"/>
    <property type="molecule type" value="Genomic_DNA"/>
</dbReference>
<comment type="subcellular location">
    <subcellularLocation>
        <location evidence="6">Cytoplasm</location>
    </subcellularLocation>
</comment>
<dbReference type="PIRSF" id="PIRSF004505">
    <property type="entry name" value="MT_bac"/>
    <property type="match status" value="1"/>
</dbReference>
<accession>A0AAU8A7L5</accession>
<sequence>MKIKIICVGKLKETFYEQAQAEYAKMLSRFCTLTVEELPDEPLTNVKGEKAEEAVRNAEGTRILKKCEGYVVACDVRGKELASEEFAQKLDGLMSGGAGTITFVVGGSLGLSGEVLRRADLRLSMSRMTLPHRLFRIVLLEQIFRAFKIMRGETYHK</sequence>
<dbReference type="InterPro" id="IPR003742">
    <property type="entry name" value="RlmH-like"/>
</dbReference>
<keyword evidence="2 6" id="KW-0489">Methyltransferase</keyword>
<dbReference type="EC" id="2.1.1.177" evidence="6"/>
<evidence type="ECO:0000313" key="7">
    <source>
        <dbReference type="EMBL" id="XCC62097.1"/>
    </source>
</evidence>
<name>A0AAU8A7L5_9FIRM</name>
<evidence type="ECO:0000256" key="4">
    <source>
        <dbReference type="ARBA" id="ARBA00022691"/>
    </source>
</evidence>
<reference evidence="7" key="1">
    <citation type="submission" date="2023-02" db="EMBL/GenBank/DDBJ databases">
        <title>Gut commensal Christensenella minuta modulates host metabolism via a new class of secondary bile acids.</title>
        <authorList>
            <person name="Liu C."/>
        </authorList>
    </citation>
    <scope>NUCLEOTIDE SEQUENCE</scope>
    <source>
        <strain evidence="7">CA70</strain>
    </source>
</reference>
<dbReference type="InterPro" id="IPR029026">
    <property type="entry name" value="tRNA_m1G_MTases_N"/>
</dbReference>
<dbReference type="CDD" id="cd18081">
    <property type="entry name" value="RlmH-like"/>
    <property type="match status" value="1"/>
</dbReference>
<gene>
    <name evidence="6 7" type="primary">rlmH</name>
    <name evidence="7" type="ORF">PUP29_11275</name>
</gene>
<dbReference type="Pfam" id="PF02590">
    <property type="entry name" value="SPOUT_MTase"/>
    <property type="match status" value="1"/>
</dbReference>
<evidence type="ECO:0000256" key="5">
    <source>
        <dbReference type="ARBA" id="ARBA00038303"/>
    </source>
</evidence>
<feature type="binding site" evidence="6">
    <location>
        <begin position="125"/>
        <end position="130"/>
    </location>
    <ligand>
        <name>S-adenosyl-L-methionine</name>
        <dbReference type="ChEBI" id="CHEBI:59789"/>
    </ligand>
</feature>
<dbReference type="AlphaFoldDB" id="A0AAU8A7L5"/>
<evidence type="ECO:0000256" key="6">
    <source>
        <dbReference type="HAMAP-Rule" id="MF_00658"/>
    </source>
</evidence>
<dbReference type="HAMAP" id="MF_00658">
    <property type="entry name" value="23SrRNA_methyltr_H"/>
    <property type="match status" value="1"/>
</dbReference>
<dbReference type="PANTHER" id="PTHR33603">
    <property type="entry name" value="METHYLTRANSFERASE"/>
    <property type="match status" value="1"/>
</dbReference>
<dbReference type="RefSeq" id="WP_079545700.1">
    <property type="nucleotide sequence ID" value="NZ_CP117826.1"/>
</dbReference>
<dbReference type="NCBIfam" id="NF000985">
    <property type="entry name" value="PRK00103.1-3"/>
    <property type="match status" value="1"/>
</dbReference>
<evidence type="ECO:0000256" key="3">
    <source>
        <dbReference type="ARBA" id="ARBA00022679"/>
    </source>
</evidence>
<keyword evidence="6" id="KW-0963">Cytoplasm</keyword>
<dbReference type="GO" id="GO:0070038">
    <property type="term" value="F:rRNA (pseudouridine-N3-)-methyltransferase activity"/>
    <property type="evidence" value="ECO:0007669"/>
    <property type="project" value="UniProtKB-UniRule"/>
</dbReference>
<dbReference type="PANTHER" id="PTHR33603:SF1">
    <property type="entry name" value="RIBOSOMAL RNA LARGE SUBUNIT METHYLTRANSFERASE H"/>
    <property type="match status" value="1"/>
</dbReference>
<feature type="binding site" evidence="6">
    <location>
        <position position="106"/>
    </location>
    <ligand>
        <name>S-adenosyl-L-methionine</name>
        <dbReference type="ChEBI" id="CHEBI:59789"/>
    </ligand>
</feature>